<comment type="caution">
    <text evidence="2">The sequence shown here is derived from an EMBL/GenBank/DDBJ whole genome shotgun (WGS) entry which is preliminary data.</text>
</comment>
<feature type="compositionally biased region" description="Acidic residues" evidence="1">
    <location>
        <begin position="23"/>
        <end position="34"/>
    </location>
</feature>
<evidence type="ECO:0000313" key="2">
    <source>
        <dbReference type="EMBL" id="KAL3692511.1"/>
    </source>
</evidence>
<gene>
    <name evidence="2" type="ORF">R1sor_006162</name>
</gene>
<keyword evidence="3" id="KW-1185">Reference proteome</keyword>
<dbReference type="EMBL" id="JBJQOH010000003">
    <property type="protein sequence ID" value="KAL3692511.1"/>
    <property type="molecule type" value="Genomic_DNA"/>
</dbReference>
<dbReference type="AlphaFoldDB" id="A0ABD3HNX0"/>
<protein>
    <submittedName>
        <fullName evidence="2">Uncharacterized protein</fullName>
    </submittedName>
</protein>
<name>A0ABD3HNX0_9MARC</name>
<evidence type="ECO:0000313" key="3">
    <source>
        <dbReference type="Proteomes" id="UP001633002"/>
    </source>
</evidence>
<organism evidence="2 3">
    <name type="scientific">Riccia sorocarpa</name>
    <dbReference type="NCBI Taxonomy" id="122646"/>
    <lineage>
        <taxon>Eukaryota</taxon>
        <taxon>Viridiplantae</taxon>
        <taxon>Streptophyta</taxon>
        <taxon>Embryophyta</taxon>
        <taxon>Marchantiophyta</taxon>
        <taxon>Marchantiopsida</taxon>
        <taxon>Marchantiidae</taxon>
        <taxon>Marchantiales</taxon>
        <taxon>Ricciaceae</taxon>
        <taxon>Riccia</taxon>
    </lineage>
</organism>
<feature type="region of interest" description="Disordered" evidence="1">
    <location>
        <begin position="20"/>
        <end position="40"/>
    </location>
</feature>
<reference evidence="2 3" key="1">
    <citation type="submission" date="2024-09" db="EMBL/GenBank/DDBJ databases">
        <title>Chromosome-scale assembly of Riccia sorocarpa.</title>
        <authorList>
            <person name="Paukszto L."/>
        </authorList>
    </citation>
    <scope>NUCLEOTIDE SEQUENCE [LARGE SCALE GENOMIC DNA]</scope>
    <source>
        <strain evidence="2">LP-2024</strain>
        <tissue evidence="2">Aerial parts of the thallus</tissue>
    </source>
</reference>
<accession>A0ABD3HNX0</accession>
<evidence type="ECO:0000256" key="1">
    <source>
        <dbReference type="SAM" id="MobiDB-lite"/>
    </source>
</evidence>
<proteinExistence type="predicted"/>
<sequence>MVRPDNWSCEYRVLPLVLAQKGDEEEQEEENQGEDNERLIETKPVCDQRTSKESNLFNHTSGAGVTACLWRLAGRSGRFEPSVEVNSLQGLPAPDAGGSSAGIGSRVEAFSIYESSNE</sequence>
<dbReference type="Proteomes" id="UP001633002">
    <property type="component" value="Unassembled WGS sequence"/>
</dbReference>